<evidence type="ECO:0000259" key="1">
    <source>
        <dbReference type="Pfam" id="PF18480"/>
    </source>
</evidence>
<keyword evidence="3" id="KW-1185">Reference proteome</keyword>
<accession>A0A8J6XEX8</accession>
<comment type="caution">
    <text evidence="2">The sequence shown here is derived from an EMBL/GenBank/DDBJ whole genome shotgun (WGS) entry which is preliminary data.</text>
</comment>
<protein>
    <submittedName>
        <fullName evidence="2">DUF5615 family PIN-like protein</fullName>
    </submittedName>
</protein>
<sequence>MSERIRFHLDENADPAIATGLRRYGIDVTVTREVGLLTKSDEEQLEFICANRRVIFTQDTDFLRIASLNQNHPGITYCQKGTRSIGEIIAGLTLIYEVFSPEEMIGRVEFL</sequence>
<organism evidence="2 3">
    <name type="scientific">Iningainema tapete BLCC-T55</name>
    <dbReference type="NCBI Taxonomy" id="2748662"/>
    <lineage>
        <taxon>Bacteria</taxon>
        <taxon>Bacillati</taxon>
        <taxon>Cyanobacteriota</taxon>
        <taxon>Cyanophyceae</taxon>
        <taxon>Nostocales</taxon>
        <taxon>Scytonemataceae</taxon>
        <taxon>Iningainema tapete</taxon>
    </lineage>
</organism>
<dbReference type="InterPro" id="IPR041049">
    <property type="entry name" value="DUF5615"/>
</dbReference>
<evidence type="ECO:0000313" key="3">
    <source>
        <dbReference type="Proteomes" id="UP000629098"/>
    </source>
</evidence>
<dbReference type="EMBL" id="JACXAE010000078">
    <property type="protein sequence ID" value="MBD2775310.1"/>
    <property type="molecule type" value="Genomic_DNA"/>
</dbReference>
<feature type="domain" description="DUF5615" evidence="1">
    <location>
        <begin position="6"/>
        <end position="90"/>
    </location>
</feature>
<reference evidence="2" key="1">
    <citation type="submission" date="2020-09" db="EMBL/GenBank/DDBJ databases">
        <title>Iningainema tapete sp. nov. (Scytonemataceae, Cyanobacteria) from greenhouses in central Florida (USA) produces two types of nodularin with biosynthetic potential for microcystin-LR and anabaenopeptins.</title>
        <authorList>
            <person name="Berthold D.E."/>
            <person name="Lefler F.W."/>
            <person name="Huang I.-S."/>
            <person name="Abdulla H."/>
            <person name="Zimba P.V."/>
            <person name="Laughinghouse H.D. IV."/>
        </authorList>
    </citation>
    <scope>NUCLEOTIDE SEQUENCE</scope>
    <source>
        <strain evidence="2">BLCCT55</strain>
    </source>
</reference>
<proteinExistence type="predicted"/>
<dbReference type="RefSeq" id="WP_190833539.1">
    <property type="nucleotide sequence ID" value="NZ_CAWPPI010000078.1"/>
</dbReference>
<name>A0A8J6XEX8_9CYAN</name>
<evidence type="ECO:0000313" key="2">
    <source>
        <dbReference type="EMBL" id="MBD2775310.1"/>
    </source>
</evidence>
<dbReference type="AlphaFoldDB" id="A0A8J6XEX8"/>
<dbReference type="Proteomes" id="UP000629098">
    <property type="component" value="Unassembled WGS sequence"/>
</dbReference>
<dbReference type="Pfam" id="PF18480">
    <property type="entry name" value="DUF5615"/>
    <property type="match status" value="1"/>
</dbReference>
<gene>
    <name evidence="2" type="ORF">ICL16_25430</name>
</gene>